<feature type="short sequence motif" description="HXTX 1" evidence="2">
    <location>
        <begin position="48"/>
        <end position="51"/>
    </location>
</feature>
<accession>A0A450T3V8</accession>
<dbReference type="EC" id="3.1.4.58" evidence="2"/>
<feature type="active site" description="Proton acceptor" evidence="2">
    <location>
        <position position="131"/>
    </location>
</feature>
<evidence type="ECO:0000256" key="1">
    <source>
        <dbReference type="ARBA" id="ARBA00022801"/>
    </source>
</evidence>
<evidence type="ECO:0000313" key="3">
    <source>
        <dbReference type="EMBL" id="VFJ61210.1"/>
    </source>
</evidence>
<dbReference type="AlphaFoldDB" id="A0A450T3V8"/>
<protein>
    <recommendedName>
        <fullName evidence="2">RNA 2',3'-cyclic phosphodiesterase</fullName>
        <shortName evidence="2">RNA 2',3'-CPDase</shortName>
        <ecNumber evidence="2">3.1.4.58</ecNumber>
    </recommendedName>
</protein>
<comment type="function">
    <text evidence="2">Hydrolyzes RNA 2',3'-cyclic phosphodiester to an RNA 2'-phosphomonoester.</text>
</comment>
<dbReference type="InterPro" id="IPR009097">
    <property type="entry name" value="Cyclic_Pdiesterase"/>
</dbReference>
<feature type="short sequence motif" description="HXTX 2" evidence="2">
    <location>
        <begin position="131"/>
        <end position="134"/>
    </location>
</feature>
<dbReference type="GO" id="GO:0008664">
    <property type="term" value="F:RNA 2',3'-cyclic 3'-phosphodiesterase activity"/>
    <property type="evidence" value="ECO:0007669"/>
    <property type="project" value="UniProtKB-EC"/>
</dbReference>
<keyword evidence="3" id="KW-0436">Ligase</keyword>
<dbReference type="PANTHER" id="PTHR35561">
    <property type="entry name" value="RNA 2',3'-CYCLIC PHOSPHODIESTERASE"/>
    <property type="match status" value="1"/>
</dbReference>
<proteinExistence type="inferred from homology"/>
<dbReference type="GO" id="GO:0016874">
    <property type="term" value="F:ligase activity"/>
    <property type="evidence" value="ECO:0007669"/>
    <property type="project" value="UniProtKB-KW"/>
</dbReference>
<feature type="active site" description="Proton donor" evidence="2">
    <location>
        <position position="48"/>
    </location>
</feature>
<dbReference type="NCBIfam" id="TIGR02258">
    <property type="entry name" value="2_5_ligase"/>
    <property type="match status" value="1"/>
</dbReference>
<comment type="similarity">
    <text evidence="2">Belongs to the 2H phosphoesterase superfamily. ThpR family.</text>
</comment>
<dbReference type="HAMAP" id="MF_01940">
    <property type="entry name" value="RNA_CPDase"/>
    <property type="match status" value="1"/>
</dbReference>
<dbReference type="GO" id="GO:0004113">
    <property type="term" value="F:2',3'-cyclic-nucleotide 3'-phosphodiesterase activity"/>
    <property type="evidence" value="ECO:0007669"/>
    <property type="project" value="InterPro"/>
</dbReference>
<evidence type="ECO:0000256" key="2">
    <source>
        <dbReference type="HAMAP-Rule" id="MF_01940"/>
    </source>
</evidence>
<sequence>MQIKQPKEPDTRRLFFALWPTNSVRRALAEIARGISCGGKPVPVGNFHVTLVFLGPVDTMRQDCVERIATEISDVGPFHLRLDRLGSFARAGIVWSGTTNTSPGLISLVTKLNQGLADCGFQPERRAFTTHVTLFRKADKWANKWVENIPHDPVEWPITDFCLVESSTLPTGARYRVLHRWQLGNSQRKKASSTHSLSSGNG</sequence>
<dbReference type="InterPro" id="IPR004175">
    <property type="entry name" value="RNA_CPDase"/>
</dbReference>
<dbReference type="PANTHER" id="PTHR35561:SF1">
    <property type="entry name" value="RNA 2',3'-CYCLIC PHOSPHODIESTERASE"/>
    <property type="match status" value="1"/>
</dbReference>
<gene>
    <name evidence="3" type="ORF">BECKFW1821A_GA0114235_111126</name>
</gene>
<name>A0A450T3V8_9GAMM</name>
<keyword evidence="1 2" id="KW-0378">Hydrolase</keyword>
<dbReference type="Pfam" id="PF13563">
    <property type="entry name" value="2_5_RNA_ligase2"/>
    <property type="match status" value="1"/>
</dbReference>
<comment type="catalytic activity">
    <reaction evidence="2">
        <text>a 3'-end 2',3'-cyclophospho-ribonucleotide-RNA + H2O = a 3'-end 2'-phospho-ribonucleotide-RNA + H(+)</text>
        <dbReference type="Rhea" id="RHEA:11828"/>
        <dbReference type="Rhea" id="RHEA-COMP:10464"/>
        <dbReference type="Rhea" id="RHEA-COMP:17353"/>
        <dbReference type="ChEBI" id="CHEBI:15377"/>
        <dbReference type="ChEBI" id="CHEBI:15378"/>
        <dbReference type="ChEBI" id="CHEBI:83064"/>
        <dbReference type="ChEBI" id="CHEBI:173113"/>
        <dbReference type="EC" id="3.1.4.58"/>
    </reaction>
</comment>
<reference evidence="3" key="1">
    <citation type="submission" date="2019-02" db="EMBL/GenBank/DDBJ databases">
        <authorList>
            <person name="Gruber-Vodicka R. H."/>
            <person name="Seah K. B. B."/>
        </authorList>
    </citation>
    <scope>NUCLEOTIDE SEQUENCE</scope>
    <source>
        <strain evidence="3">BECK_BZ15</strain>
    </source>
</reference>
<organism evidence="3">
    <name type="scientific">Candidatus Kentrum sp. FW</name>
    <dbReference type="NCBI Taxonomy" id="2126338"/>
    <lineage>
        <taxon>Bacteria</taxon>
        <taxon>Pseudomonadati</taxon>
        <taxon>Pseudomonadota</taxon>
        <taxon>Gammaproteobacteria</taxon>
        <taxon>Candidatus Kentrum</taxon>
    </lineage>
</organism>
<dbReference type="EMBL" id="CAADEW010000111">
    <property type="protein sequence ID" value="VFJ61210.1"/>
    <property type="molecule type" value="Genomic_DNA"/>
</dbReference>
<dbReference type="Gene3D" id="3.90.1140.10">
    <property type="entry name" value="Cyclic phosphodiesterase"/>
    <property type="match status" value="1"/>
</dbReference>
<dbReference type="SUPFAM" id="SSF55144">
    <property type="entry name" value="LigT-like"/>
    <property type="match status" value="1"/>
</dbReference>